<dbReference type="GO" id="GO:0003690">
    <property type="term" value="F:double-stranded DNA binding"/>
    <property type="evidence" value="ECO:0007669"/>
    <property type="project" value="TreeGrafter"/>
</dbReference>
<sequence>MSQTLFRIDRVGPWPTGLPCSYAYAAKGEGAVEKSTAFDWFRKFNNGDTNLEDQSRSGRPFSIDPEALRQAVEADTVTSTRKLSTELGTSNSTIYEHLHRLGKVSRSCQNGPQELTPEQVQHRVNVCKELLANPRDERFIKRIVTCDEKWVYFNSPNKQNQWINRDEAALPVPIRGRFENKVCV</sequence>
<evidence type="ECO:0008006" key="4">
    <source>
        <dbReference type="Google" id="ProtNLM"/>
    </source>
</evidence>
<dbReference type="GO" id="GO:0005634">
    <property type="term" value="C:nucleus"/>
    <property type="evidence" value="ECO:0007669"/>
    <property type="project" value="TreeGrafter"/>
</dbReference>
<reference evidence="1" key="1">
    <citation type="submission" date="2021-02" db="EMBL/GenBank/DDBJ databases">
        <authorList>
            <person name="Nowell W R."/>
        </authorList>
    </citation>
    <scope>NUCLEOTIDE SEQUENCE</scope>
</reference>
<dbReference type="PANTHER" id="PTHR46060:SF2">
    <property type="entry name" value="HISTONE-LYSINE N-METHYLTRANSFERASE SETMAR"/>
    <property type="match status" value="1"/>
</dbReference>
<dbReference type="GO" id="GO:0035861">
    <property type="term" value="C:site of double-strand break"/>
    <property type="evidence" value="ECO:0007669"/>
    <property type="project" value="TreeGrafter"/>
</dbReference>
<dbReference type="EMBL" id="CAJNOQ010029038">
    <property type="protein sequence ID" value="CAF1565946.1"/>
    <property type="molecule type" value="Genomic_DNA"/>
</dbReference>
<dbReference type="InterPro" id="IPR052709">
    <property type="entry name" value="Transposase-MT_Hybrid"/>
</dbReference>
<proteinExistence type="predicted"/>
<dbReference type="EMBL" id="CAJOBC010094825">
    <property type="protein sequence ID" value="CAF4428154.1"/>
    <property type="molecule type" value="Genomic_DNA"/>
</dbReference>
<dbReference type="GO" id="GO:0003697">
    <property type="term" value="F:single-stranded DNA binding"/>
    <property type="evidence" value="ECO:0007669"/>
    <property type="project" value="TreeGrafter"/>
</dbReference>
<dbReference type="PANTHER" id="PTHR46060">
    <property type="entry name" value="MARINER MOS1 TRANSPOSASE-LIKE PROTEIN"/>
    <property type="match status" value="1"/>
</dbReference>
<dbReference type="GO" id="GO:0044774">
    <property type="term" value="P:mitotic DNA integrity checkpoint signaling"/>
    <property type="evidence" value="ECO:0007669"/>
    <property type="project" value="TreeGrafter"/>
</dbReference>
<dbReference type="GO" id="GO:0000014">
    <property type="term" value="F:single-stranded DNA endodeoxyribonuclease activity"/>
    <property type="evidence" value="ECO:0007669"/>
    <property type="project" value="TreeGrafter"/>
</dbReference>
<dbReference type="Proteomes" id="UP000681722">
    <property type="component" value="Unassembled WGS sequence"/>
</dbReference>
<dbReference type="GO" id="GO:0000793">
    <property type="term" value="C:condensed chromosome"/>
    <property type="evidence" value="ECO:0007669"/>
    <property type="project" value="TreeGrafter"/>
</dbReference>
<organism evidence="1 3">
    <name type="scientific">Didymodactylos carnosus</name>
    <dbReference type="NCBI Taxonomy" id="1234261"/>
    <lineage>
        <taxon>Eukaryota</taxon>
        <taxon>Metazoa</taxon>
        <taxon>Spiralia</taxon>
        <taxon>Gnathifera</taxon>
        <taxon>Rotifera</taxon>
        <taxon>Eurotatoria</taxon>
        <taxon>Bdelloidea</taxon>
        <taxon>Philodinida</taxon>
        <taxon>Philodinidae</taxon>
        <taxon>Didymodactylos</taxon>
    </lineage>
</organism>
<dbReference type="GO" id="GO:0044547">
    <property type="term" value="F:DNA topoisomerase binding"/>
    <property type="evidence" value="ECO:0007669"/>
    <property type="project" value="TreeGrafter"/>
</dbReference>
<dbReference type="InterPro" id="IPR036397">
    <property type="entry name" value="RNaseH_sf"/>
</dbReference>
<dbReference type="GO" id="GO:0046975">
    <property type="term" value="F:histone H3K36 methyltransferase activity"/>
    <property type="evidence" value="ECO:0007669"/>
    <property type="project" value="TreeGrafter"/>
</dbReference>
<evidence type="ECO:0000313" key="3">
    <source>
        <dbReference type="Proteomes" id="UP000663829"/>
    </source>
</evidence>
<dbReference type="GO" id="GO:0031297">
    <property type="term" value="P:replication fork processing"/>
    <property type="evidence" value="ECO:0007669"/>
    <property type="project" value="TreeGrafter"/>
</dbReference>
<dbReference type="GO" id="GO:0042800">
    <property type="term" value="F:histone H3K4 methyltransferase activity"/>
    <property type="evidence" value="ECO:0007669"/>
    <property type="project" value="TreeGrafter"/>
</dbReference>
<dbReference type="Gene3D" id="3.30.420.10">
    <property type="entry name" value="Ribonuclease H-like superfamily/Ribonuclease H"/>
    <property type="match status" value="1"/>
</dbReference>
<dbReference type="GO" id="GO:0000729">
    <property type="term" value="P:DNA double-strand break processing"/>
    <property type="evidence" value="ECO:0007669"/>
    <property type="project" value="TreeGrafter"/>
</dbReference>
<dbReference type="OrthoDB" id="616263at2759"/>
<name>A0A815Y6H5_9BILA</name>
<dbReference type="GO" id="GO:0006303">
    <property type="term" value="P:double-strand break repair via nonhomologous end joining"/>
    <property type="evidence" value="ECO:0007669"/>
    <property type="project" value="TreeGrafter"/>
</dbReference>
<protein>
    <recommendedName>
        <fullName evidence="4">Transposase</fullName>
    </recommendedName>
</protein>
<accession>A0A815Y6H5</accession>
<gene>
    <name evidence="1" type="ORF">GPM918_LOCUS40076</name>
    <name evidence="2" type="ORF">SRO942_LOCUS40995</name>
</gene>
<evidence type="ECO:0000313" key="1">
    <source>
        <dbReference type="EMBL" id="CAF1565946.1"/>
    </source>
</evidence>
<dbReference type="GO" id="GO:0015074">
    <property type="term" value="P:DNA integration"/>
    <property type="evidence" value="ECO:0007669"/>
    <property type="project" value="TreeGrafter"/>
</dbReference>
<comment type="caution">
    <text evidence="1">The sequence shown here is derived from an EMBL/GenBank/DDBJ whole genome shotgun (WGS) entry which is preliminary data.</text>
</comment>
<dbReference type="Proteomes" id="UP000663829">
    <property type="component" value="Unassembled WGS sequence"/>
</dbReference>
<dbReference type="AlphaFoldDB" id="A0A815Y6H5"/>
<evidence type="ECO:0000313" key="2">
    <source>
        <dbReference type="EMBL" id="CAF4428154.1"/>
    </source>
</evidence>
<keyword evidence="3" id="KW-1185">Reference proteome</keyword>